<feature type="domain" description="DUF6533" evidence="2">
    <location>
        <begin position="35"/>
        <end position="82"/>
    </location>
</feature>
<keyword evidence="1" id="KW-0472">Membrane</keyword>
<dbReference type="Proteomes" id="UP000076532">
    <property type="component" value="Unassembled WGS sequence"/>
</dbReference>
<keyword evidence="1" id="KW-1133">Transmembrane helix</keyword>
<feature type="transmembrane region" description="Helical" evidence="1">
    <location>
        <begin position="188"/>
        <end position="212"/>
    </location>
</feature>
<sequence length="302" mass="33220">MASAPPTSVPAGVPPAMIEELTAIAMELQLLRFVELICLTMCVWDWTLSISDELHMVSKASRRPRLSYCLNAAYFLLRLSGLGWHCSNFLLSNMTAGLSDTNGVMQVVLSQESPIAAVASVVFDTLTLPVASWLFYIRLCAVLRHDKRAMAFFGALWATVFAYFIYDGVSARQRFITLHVIVPGKVDAWVYIINAIFDTLVYLAVSWQLATFSVTGGGFKRRLLSFTTGDGLLGLTKALLRGGQIYYFTCIAFGVATIYVLYSDKVSSGSPYKGIIPPLHVCFASILACRIFRELKLGVIPG</sequence>
<proteinExistence type="predicted"/>
<reference evidence="3 4" key="1">
    <citation type="journal article" date="2016" name="Mol. Biol. Evol.">
        <title>Comparative Genomics of Early-Diverging Mushroom-Forming Fungi Provides Insights into the Origins of Lignocellulose Decay Capabilities.</title>
        <authorList>
            <person name="Nagy L.G."/>
            <person name="Riley R."/>
            <person name="Tritt A."/>
            <person name="Adam C."/>
            <person name="Daum C."/>
            <person name="Floudas D."/>
            <person name="Sun H."/>
            <person name="Yadav J.S."/>
            <person name="Pangilinan J."/>
            <person name="Larsson K.H."/>
            <person name="Matsuura K."/>
            <person name="Barry K."/>
            <person name="Labutti K."/>
            <person name="Kuo R."/>
            <person name="Ohm R.A."/>
            <person name="Bhattacharya S.S."/>
            <person name="Shirouzu T."/>
            <person name="Yoshinaga Y."/>
            <person name="Martin F.M."/>
            <person name="Grigoriev I.V."/>
            <person name="Hibbett D.S."/>
        </authorList>
    </citation>
    <scope>NUCLEOTIDE SEQUENCE [LARGE SCALE GENOMIC DNA]</scope>
    <source>
        <strain evidence="3 4">CBS 109695</strain>
    </source>
</reference>
<gene>
    <name evidence="3" type="ORF">FIBSPDRAFT_1041463</name>
</gene>
<organism evidence="3 4">
    <name type="scientific">Athelia psychrophila</name>
    <dbReference type="NCBI Taxonomy" id="1759441"/>
    <lineage>
        <taxon>Eukaryota</taxon>
        <taxon>Fungi</taxon>
        <taxon>Dikarya</taxon>
        <taxon>Basidiomycota</taxon>
        <taxon>Agaricomycotina</taxon>
        <taxon>Agaricomycetes</taxon>
        <taxon>Agaricomycetidae</taxon>
        <taxon>Atheliales</taxon>
        <taxon>Atheliaceae</taxon>
        <taxon>Athelia</taxon>
    </lineage>
</organism>
<accession>A0A166NRK0</accession>
<keyword evidence="4" id="KW-1185">Reference proteome</keyword>
<dbReference type="InterPro" id="IPR045340">
    <property type="entry name" value="DUF6533"/>
</dbReference>
<dbReference type="AlphaFoldDB" id="A0A166NRK0"/>
<evidence type="ECO:0000313" key="3">
    <source>
        <dbReference type="EMBL" id="KZP25307.1"/>
    </source>
</evidence>
<feature type="transmembrane region" description="Helical" evidence="1">
    <location>
        <begin position="115"/>
        <end position="137"/>
    </location>
</feature>
<dbReference type="Pfam" id="PF20151">
    <property type="entry name" value="DUF6533"/>
    <property type="match status" value="1"/>
</dbReference>
<name>A0A166NRK0_9AGAM</name>
<evidence type="ECO:0000259" key="2">
    <source>
        <dbReference type="Pfam" id="PF20151"/>
    </source>
</evidence>
<dbReference type="EMBL" id="KV417521">
    <property type="protein sequence ID" value="KZP25307.1"/>
    <property type="molecule type" value="Genomic_DNA"/>
</dbReference>
<evidence type="ECO:0000256" key="1">
    <source>
        <dbReference type="SAM" id="Phobius"/>
    </source>
</evidence>
<evidence type="ECO:0000313" key="4">
    <source>
        <dbReference type="Proteomes" id="UP000076532"/>
    </source>
</evidence>
<feature type="transmembrane region" description="Helical" evidence="1">
    <location>
        <begin position="149"/>
        <end position="166"/>
    </location>
</feature>
<feature type="transmembrane region" description="Helical" evidence="1">
    <location>
        <begin position="245"/>
        <end position="262"/>
    </location>
</feature>
<keyword evidence="1" id="KW-0812">Transmembrane</keyword>
<protein>
    <recommendedName>
        <fullName evidence="2">DUF6533 domain-containing protein</fullName>
    </recommendedName>
</protein>
<dbReference type="OrthoDB" id="3038990at2759"/>